<keyword evidence="2" id="KW-0472">Membrane</keyword>
<keyword evidence="4" id="KW-1185">Reference proteome</keyword>
<gene>
    <name evidence="3" type="ORF">BCR43DRAFT_564178</name>
</gene>
<evidence type="ECO:0000256" key="2">
    <source>
        <dbReference type="SAM" id="Phobius"/>
    </source>
</evidence>
<dbReference type="AlphaFoldDB" id="A0A1X2H9A3"/>
<accession>A0A1X2H9A3</accession>
<feature type="transmembrane region" description="Helical" evidence="2">
    <location>
        <begin position="53"/>
        <end position="72"/>
    </location>
</feature>
<feature type="transmembrane region" description="Helical" evidence="2">
    <location>
        <begin position="211"/>
        <end position="231"/>
    </location>
</feature>
<feature type="region of interest" description="Disordered" evidence="1">
    <location>
        <begin position="376"/>
        <end position="405"/>
    </location>
</feature>
<feature type="compositionally biased region" description="Polar residues" evidence="1">
    <location>
        <begin position="384"/>
        <end position="405"/>
    </location>
</feature>
<keyword evidence="2" id="KW-1133">Transmembrane helix</keyword>
<evidence type="ECO:0000313" key="3">
    <source>
        <dbReference type="EMBL" id="ORY95243.1"/>
    </source>
</evidence>
<feature type="transmembrane region" description="Helical" evidence="2">
    <location>
        <begin position="20"/>
        <end position="41"/>
    </location>
</feature>
<dbReference type="EMBL" id="MCGN01000006">
    <property type="protein sequence ID" value="ORY95243.1"/>
    <property type="molecule type" value="Genomic_DNA"/>
</dbReference>
<proteinExistence type="predicted"/>
<dbReference type="OMA" id="GEPAWVC"/>
<name>A0A1X2H9A3_SYNRA</name>
<reference evidence="3 4" key="1">
    <citation type="submission" date="2016-07" db="EMBL/GenBank/DDBJ databases">
        <title>Pervasive Adenine N6-methylation of Active Genes in Fungi.</title>
        <authorList>
            <consortium name="DOE Joint Genome Institute"/>
            <person name="Mondo S.J."/>
            <person name="Dannebaum R.O."/>
            <person name="Kuo R.C."/>
            <person name="Labutti K."/>
            <person name="Haridas S."/>
            <person name="Kuo A."/>
            <person name="Salamov A."/>
            <person name="Ahrendt S.R."/>
            <person name="Lipzen A."/>
            <person name="Sullivan W."/>
            <person name="Andreopoulos W.B."/>
            <person name="Clum A."/>
            <person name="Lindquist E."/>
            <person name="Daum C."/>
            <person name="Ramamoorthy G.K."/>
            <person name="Gryganskyi A."/>
            <person name="Culley D."/>
            <person name="Magnuson J.K."/>
            <person name="James T.Y."/>
            <person name="O'Malley M.A."/>
            <person name="Stajich J.E."/>
            <person name="Spatafora J.W."/>
            <person name="Visel A."/>
            <person name="Grigoriev I.V."/>
        </authorList>
    </citation>
    <scope>NUCLEOTIDE SEQUENCE [LARGE SCALE GENOMIC DNA]</scope>
    <source>
        <strain evidence="3 4">NRRL 2496</strain>
    </source>
</reference>
<feature type="transmembrane region" description="Helical" evidence="2">
    <location>
        <begin position="127"/>
        <end position="148"/>
    </location>
</feature>
<comment type="caution">
    <text evidence="3">The sequence shown here is derived from an EMBL/GenBank/DDBJ whole genome shotgun (WGS) entry which is preliminary data.</text>
</comment>
<evidence type="ECO:0000256" key="1">
    <source>
        <dbReference type="SAM" id="MobiDB-lite"/>
    </source>
</evidence>
<protein>
    <recommendedName>
        <fullName evidence="5">G-protein coupled receptors family 2 profile 2 domain-containing protein</fullName>
    </recommendedName>
</protein>
<organism evidence="3 4">
    <name type="scientific">Syncephalastrum racemosum</name>
    <name type="common">Filamentous fungus</name>
    <dbReference type="NCBI Taxonomy" id="13706"/>
    <lineage>
        <taxon>Eukaryota</taxon>
        <taxon>Fungi</taxon>
        <taxon>Fungi incertae sedis</taxon>
        <taxon>Mucoromycota</taxon>
        <taxon>Mucoromycotina</taxon>
        <taxon>Mucoromycetes</taxon>
        <taxon>Mucorales</taxon>
        <taxon>Syncephalastraceae</taxon>
        <taxon>Syncephalastrum</taxon>
    </lineage>
</organism>
<evidence type="ECO:0000313" key="4">
    <source>
        <dbReference type="Proteomes" id="UP000242180"/>
    </source>
</evidence>
<dbReference type="PANTHER" id="PTHR38848:SF3">
    <property type="entry name" value="G-PROTEIN COUPLED RECEPTORS FAMILY 3 PROFILE DOMAIN-CONTAINING PROTEIN"/>
    <property type="match status" value="1"/>
</dbReference>
<evidence type="ECO:0008006" key="5">
    <source>
        <dbReference type="Google" id="ProtNLM"/>
    </source>
</evidence>
<sequence length="405" mass="45525">MDGGQLINPLAPQPDGGELASALVSLACITVMVVLFGIKTYNVQFKYLTYSRWLVLQLYVLSWGFTVAGMIFVSTNNDNYMSCFLSEMACDIFYSGTKILIYLWLIEKVWVVSSVRQSRWKTPSYRLHMIFMLPYIAIFVLMIVFHIAEVEESKICTIGLQPVASIPLLVYDFIFNMYFTVLFVLPLVKIGRSVEIDWKSSRLHEVAQRTMAASVVCLIVSFANILALVILDGRERGVLCLTCCTVDVTINVITIHWVTTNPTGKTSKEHNNSISYPNESIDDPAKLATSTHHQPATEYKSHYTRRQTDLYNLGIDEYIGEYQQPAHTITDKGPMSGTVGYAGGMTARDEKSAVSPIGMHDQYRYANGRFVMITEKDDDDLESRTSSIPESQSSRKSLTKFSSPP</sequence>
<dbReference type="OrthoDB" id="3210850at2759"/>
<dbReference type="PANTHER" id="PTHR38848">
    <property type="entry name" value="G-PROTEIN COUPLED RECEPTORS FAMILY 3 PROFILE DOMAIN-CONTAINING PROTEIN"/>
    <property type="match status" value="1"/>
</dbReference>
<feature type="transmembrane region" description="Helical" evidence="2">
    <location>
        <begin position="168"/>
        <end position="190"/>
    </location>
</feature>
<feature type="transmembrane region" description="Helical" evidence="2">
    <location>
        <begin position="92"/>
        <end position="115"/>
    </location>
</feature>
<keyword evidence="2" id="KW-0812">Transmembrane</keyword>
<dbReference type="InParanoid" id="A0A1X2H9A3"/>
<dbReference type="Proteomes" id="UP000242180">
    <property type="component" value="Unassembled WGS sequence"/>
</dbReference>